<comment type="caution">
    <text evidence="2">The sequence shown here is derived from an EMBL/GenBank/DDBJ whole genome shotgun (WGS) entry which is preliminary data.</text>
</comment>
<dbReference type="EMBL" id="CM027682">
    <property type="protein sequence ID" value="KAG0538344.1"/>
    <property type="molecule type" value="Genomic_DNA"/>
</dbReference>
<organism evidence="2 3">
    <name type="scientific">Sorghum bicolor</name>
    <name type="common">Sorghum</name>
    <name type="synonym">Sorghum vulgare</name>
    <dbReference type="NCBI Taxonomy" id="4558"/>
    <lineage>
        <taxon>Eukaryota</taxon>
        <taxon>Viridiplantae</taxon>
        <taxon>Streptophyta</taxon>
        <taxon>Embryophyta</taxon>
        <taxon>Tracheophyta</taxon>
        <taxon>Spermatophyta</taxon>
        <taxon>Magnoliopsida</taxon>
        <taxon>Liliopsida</taxon>
        <taxon>Poales</taxon>
        <taxon>Poaceae</taxon>
        <taxon>PACMAD clade</taxon>
        <taxon>Panicoideae</taxon>
        <taxon>Andropogonodae</taxon>
        <taxon>Andropogoneae</taxon>
        <taxon>Sorghinae</taxon>
        <taxon>Sorghum</taxon>
    </lineage>
</organism>
<dbReference type="Proteomes" id="UP000807115">
    <property type="component" value="Chromosome 3"/>
</dbReference>
<dbReference type="AlphaFoldDB" id="A0A921UNJ9"/>
<gene>
    <name evidence="2" type="ORF">BDA96_03G227700</name>
</gene>
<evidence type="ECO:0000313" key="2">
    <source>
        <dbReference type="EMBL" id="KAG0538344.1"/>
    </source>
</evidence>
<evidence type="ECO:0000256" key="1">
    <source>
        <dbReference type="SAM" id="MobiDB-lite"/>
    </source>
</evidence>
<protein>
    <submittedName>
        <fullName evidence="2">Uncharacterized protein</fullName>
    </submittedName>
</protein>
<proteinExistence type="predicted"/>
<sequence>MQLPLTPSRRQFNRGGRRQPDSYSFVAGTDVCAEGWPLGWHVLSPATKEYKYGIPARGSCLVLRVSKVLAA</sequence>
<accession>A0A921UNJ9</accession>
<reference evidence="2" key="2">
    <citation type="submission" date="2020-10" db="EMBL/GenBank/DDBJ databases">
        <authorList>
            <person name="Cooper E.A."/>
            <person name="Brenton Z.W."/>
            <person name="Flinn B.S."/>
            <person name="Jenkins J."/>
            <person name="Shu S."/>
            <person name="Flowers D."/>
            <person name="Luo F."/>
            <person name="Wang Y."/>
            <person name="Xia P."/>
            <person name="Barry K."/>
            <person name="Daum C."/>
            <person name="Lipzen A."/>
            <person name="Yoshinaga Y."/>
            <person name="Schmutz J."/>
            <person name="Saski C."/>
            <person name="Vermerris W."/>
            <person name="Kresovich S."/>
        </authorList>
    </citation>
    <scope>NUCLEOTIDE SEQUENCE</scope>
</reference>
<evidence type="ECO:0000313" key="3">
    <source>
        <dbReference type="Proteomes" id="UP000807115"/>
    </source>
</evidence>
<reference evidence="2" key="1">
    <citation type="journal article" date="2019" name="BMC Genomics">
        <title>A new reference genome for Sorghum bicolor reveals high levels of sequence similarity between sweet and grain genotypes: implications for the genetics of sugar metabolism.</title>
        <authorList>
            <person name="Cooper E.A."/>
            <person name="Brenton Z.W."/>
            <person name="Flinn B.S."/>
            <person name="Jenkins J."/>
            <person name="Shu S."/>
            <person name="Flowers D."/>
            <person name="Luo F."/>
            <person name="Wang Y."/>
            <person name="Xia P."/>
            <person name="Barry K."/>
            <person name="Daum C."/>
            <person name="Lipzen A."/>
            <person name="Yoshinaga Y."/>
            <person name="Schmutz J."/>
            <person name="Saski C."/>
            <person name="Vermerris W."/>
            <person name="Kresovich S."/>
        </authorList>
    </citation>
    <scope>NUCLEOTIDE SEQUENCE</scope>
</reference>
<name>A0A921UNJ9_SORBI</name>
<feature type="region of interest" description="Disordered" evidence="1">
    <location>
        <begin position="1"/>
        <end position="21"/>
    </location>
</feature>